<feature type="transmembrane region" description="Helical" evidence="6">
    <location>
        <begin position="163"/>
        <end position="183"/>
    </location>
</feature>
<accession>A0A7C1FNK5</accession>
<feature type="transmembrane region" description="Helical" evidence="6">
    <location>
        <begin position="224"/>
        <end position="247"/>
    </location>
</feature>
<evidence type="ECO:0000256" key="5">
    <source>
        <dbReference type="ARBA" id="ARBA00023136"/>
    </source>
</evidence>
<comment type="caution">
    <text evidence="7">The sequence shown here is derived from an EMBL/GenBank/DDBJ whole genome shotgun (WGS) entry which is preliminary data.</text>
</comment>
<dbReference type="PANTHER" id="PTHR40277">
    <property type="entry name" value="BLL5419 PROTEIN"/>
    <property type="match status" value="1"/>
</dbReference>
<dbReference type="PANTHER" id="PTHR40277:SF1">
    <property type="entry name" value="BLL5419 PROTEIN"/>
    <property type="match status" value="1"/>
</dbReference>
<evidence type="ECO:0000256" key="3">
    <source>
        <dbReference type="ARBA" id="ARBA00022692"/>
    </source>
</evidence>
<keyword evidence="3 6" id="KW-0812">Transmembrane</keyword>
<dbReference type="GO" id="GO:0005886">
    <property type="term" value="C:plasma membrane"/>
    <property type="evidence" value="ECO:0007669"/>
    <property type="project" value="UniProtKB-SubCell"/>
</dbReference>
<name>A0A7C1FNK5_9CHLR</name>
<dbReference type="Pfam" id="PF03706">
    <property type="entry name" value="LPG_synthase_TM"/>
    <property type="match status" value="1"/>
</dbReference>
<feature type="transmembrane region" description="Helical" evidence="6">
    <location>
        <begin position="121"/>
        <end position="143"/>
    </location>
</feature>
<gene>
    <name evidence="7" type="ORF">ENQ20_18200</name>
</gene>
<feature type="transmembrane region" description="Helical" evidence="6">
    <location>
        <begin position="42"/>
        <end position="60"/>
    </location>
</feature>
<evidence type="ECO:0000256" key="1">
    <source>
        <dbReference type="ARBA" id="ARBA00004651"/>
    </source>
</evidence>
<organism evidence="7">
    <name type="scientific">Caldilinea aerophila</name>
    <dbReference type="NCBI Taxonomy" id="133453"/>
    <lineage>
        <taxon>Bacteria</taxon>
        <taxon>Bacillati</taxon>
        <taxon>Chloroflexota</taxon>
        <taxon>Caldilineae</taxon>
        <taxon>Caldilineales</taxon>
        <taxon>Caldilineaceae</taxon>
        <taxon>Caldilinea</taxon>
    </lineage>
</organism>
<proteinExistence type="predicted"/>
<keyword evidence="5 6" id="KW-0472">Membrane</keyword>
<feature type="transmembrane region" description="Helical" evidence="6">
    <location>
        <begin position="253"/>
        <end position="274"/>
    </location>
</feature>
<protein>
    <submittedName>
        <fullName evidence="7">Flippase-like domain-containing protein</fullName>
    </submittedName>
</protein>
<dbReference type="EMBL" id="DSMG01000191">
    <property type="protein sequence ID" value="HDX33393.1"/>
    <property type="molecule type" value="Genomic_DNA"/>
</dbReference>
<dbReference type="NCBIfam" id="TIGR00374">
    <property type="entry name" value="flippase-like domain"/>
    <property type="match status" value="1"/>
</dbReference>
<keyword evidence="2" id="KW-1003">Cell membrane</keyword>
<keyword evidence="4 6" id="KW-1133">Transmembrane helix</keyword>
<reference evidence="7" key="1">
    <citation type="journal article" date="2020" name="mSystems">
        <title>Genome- and Community-Level Interaction Insights into Carbon Utilization and Element Cycling Functions of Hydrothermarchaeota in Hydrothermal Sediment.</title>
        <authorList>
            <person name="Zhou Z."/>
            <person name="Liu Y."/>
            <person name="Xu W."/>
            <person name="Pan J."/>
            <person name="Luo Z.H."/>
            <person name="Li M."/>
        </authorList>
    </citation>
    <scope>NUCLEOTIDE SEQUENCE [LARGE SCALE GENOMIC DNA]</scope>
    <source>
        <strain evidence="7">SpSt-289</strain>
    </source>
</reference>
<evidence type="ECO:0000313" key="7">
    <source>
        <dbReference type="EMBL" id="HDX33393.1"/>
    </source>
</evidence>
<evidence type="ECO:0000256" key="4">
    <source>
        <dbReference type="ARBA" id="ARBA00022989"/>
    </source>
</evidence>
<feature type="transmembrane region" description="Helical" evidence="6">
    <location>
        <begin position="286"/>
        <end position="305"/>
    </location>
</feature>
<dbReference type="AlphaFoldDB" id="A0A7C1FNK5"/>
<comment type="subcellular location">
    <subcellularLocation>
        <location evidence="1">Cell membrane</location>
        <topology evidence="1">Multi-pass membrane protein</topology>
    </subcellularLocation>
</comment>
<dbReference type="InterPro" id="IPR022791">
    <property type="entry name" value="L-PG_synthase/AglD"/>
</dbReference>
<sequence>MNKSRLIDSLKLIIAIALLVWLVMRLPDPAALWWQIVHANKWLLLLGAGCYATAVAISGLKWGVLLRAAGIDLPQGRLLAYQWVAEFFNNFLPAQVGGDVMRGYAVAADTRRRADAAASVLIDRFIGLMIFMFFAAVASGAVLKWGQPDGQSFTQEGLLFMRFAALGSSLAALALLLLVAILLSRRLKSWMEQVLTVLPFSARTLPLWSRLAQAFSVYRKHPGALLLTALGSTAIVIITSVNIWLIARAIQPGGISMLEVLVINPLVVFATLIVPLSPGGLGVRQVSFAGLFLFMGAGYELGAAVGLLQQFIGYLVSVPGGLLWARGWRAQPQQTPPTASMHPR</sequence>
<evidence type="ECO:0000256" key="6">
    <source>
        <dbReference type="SAM" id="Phobius"/>
    </source>
</evidence>
<evidence type="ECO:0000256" key="2">
    <source>
        <dbReference type="ARBA" id="ARBA00022475"/>
    </source>
</evidence>
<feature type="transmembrane region" description="Helical" evidence="6">
    <location>
        <begin position="12"/>
        <end position="36"/>
    </location>
</feature>